<keyword evidence="1" id="KW-0167">Capsid protein</keyword>
<organism evidence="1">
    <name type="scientific">Podoviridae sp. ctZkC8</name>
    <dbReference type="NCBI Taxonomy" id="2825259"/>
    <lineage>
        <taxon>Viruses</taxon>
        <taxon>Duplodnaviria</taxon>
        <taxon>Heunggongvirae</taxon>
        <taxon>Uroviricota</taxon>
        <taxon>Caudoviricetes</taxon>
    </lineage>
</organism>
<accession>A0A8S5UC49</accession>
<dbReference type="GO" id="GO:0019028">
    <property type="term" value="C:viral capsid"/>
    <property type="evidence" value="ECO:0007669"/>
    <property type="project" value="UniProtKB-KW"/>
</dbReference>
<reference evidence="1" key="1">
    <citation type="journal article" date="2021" name="Proc. Natl. Acad. Sci. U.S.A.">
        <title>A Catalog of Tens of Thousands of Viruses from Human Metagenomes Reveals Hidden Associations with Chronic Diseases.</title>
        <authorList>
            <person name="Tisza M.J."/>
            <person name="Buck C.B."/>
        </authorList>
    </citation>
    <scope>NUCLEOTIDE SEQUENCE</scope>
    <source>
        <strain evidence="1">CtZkC8</strain>
    </source>
</reference>
<evidence type="ECO:0000313" key="1">
    <source>
        <dbReference type="EMBL" id="DAF92028.1"/>
    </source>
</evidence>
<sequence>MPNPSLVVFNINYYAKKVPNAASRAAPWPFLG</sequence>
<protein>
    <submittedName>
        <fullName evidence="1">Picornavirus coat protein (VP4)</fullName>
    </submittedName>
</protein>
<name>A0A8S5UC49_9CAUD</name>
<keyword evidence="1" id="KW-0946">Virion</keyword>
<dbReference type="EMBL" id="BK016062">
    <property type="protein sequence ID" value="DAF92028.1"/>
    <property type="molecule type" value="Genomic_DNA"/>
</dbReference>
<proteinExistence type="predicted"/>